<dbReference type="GO" id="GO:0016787">
    <property type="term" value="F:hydrolase activity"/>
    <property type="evidence" value="ECO:0007669"/>
    <property type="project" value="UniProtKB-KW"/>
</dbReference>
<dbReference type="InterPro" id="IPR015797">
    <property type="entry name" value="NUDIX_hydrolase-like_dom_sf"/>
</dbReference>
<sequence length="143" mass="16372">MEKSEIKTQFPLVTVGALIKGPSNRILIVETTKWKGTWGVPGGKVDWGESLEAAVAREFTEEVGLKLTNICFAMFHEAILDPQFYKEAHFIMFNYWATSDGEDVVPNEEIVRWEWVTPEVALDYPLNSYTRILIEKFKSQISL</sequence>
<dbReference type="EMBL" id="CP000393">
    <property type="protein sequence ID" value="ABG50642.1"/>
    <property type="molecule type" value="Genomic_DNA"/>
</dbReference>
<dbReference type="PROSITE" id="PS51462">
    <property type="entry name" value="NUDIX"/>
    <property type="match status" value="1"/>
</dbReference>
<gene>
    <name evidence="6" type="ordered locus">Tery_1319</name>
</gene>
<dbReference type="Pfam" id="PF00293">
    <property type="entry name" value="NUDIX"/>
    <property type="match status" value="1"/>
</dbReference>
<evidence type="ECO:0000256" key="3">
    <source>
        <dbReference type="ARBA" id="ARBA00022842"/>
    </source>
</evidence>
<dbReference type="PANTHER" id="PTHR43046:SF12">
    <property type="entry name" value="GDP-MANNOSE MANNOSYL HYDROLASE"/>
    <property type="match status" value="1"/>
</dbReference>
<comment type="cofactor">
    <cofactor evidence="1">
        <name>Mg(2+)</name>
        <dbReference type="ChEBI" id="CHEBI:18420"/>
    </cofactor>
</comment>
<dbReference type="STRING" id="203124.Tery_1319"/>
<keyword evidence="3" id="KW-0460">Magnesium</keyword>
<dbReference type="RefSeq" id="WP_011611021.1">
    <property type="nucleotide sequence ID" value="NC_008312.1"/>
</dbReference>
<dbReference type="PANTHER" id="PTHR43046">
    <property type="entry name" value="GDP-MANNOSE MANNOSYL HYDROLASE"/>
    <property type="match status" value="1"/>
</dbReference>
<name>Q116D2_TRIEI</name>
<dbReference type="InterPro" id="IPR020084">
    <property type="entry name" value="NUDIX_hydrolase_CS"/>
</dbReference>
<proteinExistence type="inferred from homology"/>
<dbReference type="KEGG" id="ter:Tery_1319"/>
<evidence type="ECO:0000256" key="2">
    <source>
        <dbReference type="ARBA" id="ARBA00022801"/>
    </source>
</evidence>
<comment type="similarity">
    <text evidence="4">Belongs to the Nudix hydrolase family.</text>
</comment>
<evidence type="ECO:0000256" key="1">
    <source>
        <dbReference type="ARBA" id="ARBA00001946"/>
    </source>
</evidence>
<dbReference type="HOGENOM" id="CLU_037162_20_2_3"/>
<dbReference type="PROSITE" id="PS00893">
    <property type="entry name" value="NUDIX_BOX"/>
    <property type="match status" value="1"/>
</dbReference>
<feature type="domain" description="Nudix hydrolase" evidence="5">
    <location>
        <begin position="8"/>
        <end position="139"/>
    </location>
</feature>
<protein>
    <submittedName>
        <fullName evidence="6">NUDIX hydrolase</fullName>
    </submittedName>
</protein>
<dbReference type="eggNOG" id="COG1051">
    <property type="taxonomic scope" value="Bacteria"/>
</dbReference>
<dbReference type="AlphaFoldDB" id="Q116D2"/>
<keyword evidence="2 4" id="KW-0378">Hydrolase</keyword>
<evidence type="ECO:0000259" key="5">
    <source>
        <dbReference type="PROSITE" id="PS51462"/>
    </source>
</evidence>
<dbReference type="CDD" id="cd18874">
    <property type="entry name" value="NUDIX_Hydrolase"/>
    <property type="match status" value="1"/>
</dbReference>
<dbReference type="InterPro" id="IPR000086">
    <property type="entry name" value="NUDIX_hydrolase_dom"/>
</dbReference>
<reference evidence="6" key="1">
    <citation type="submission" date="2006-06" db="EMBL/GenBank/DDBJ databases">
        <title>Complete sequence of Trichodesmium erythraeum IMS101.</title>
        <authorList>
            <consortium name="US DOE Joint Genome Institute"/>
            <person name="Copeland A."/>
            <person name="Lucas S."/>
            <person name="Lapidus A."/>
            <person name="Barry K."/>
            <person name="Detter J.C."/>
            <person name="Glavina del Rio T."/>
            <person name="Hammon N."/>
            <person name="Israni S."/>
            <person name="Dalin E."/>
            <person name="Tice H."/>
            <person name="Pitluck S."/>
            <person name="Kiss H."/>
            <person name="Munk A.C."/>
            <person name="Brettin T."/>
            <person name="Bruce D."/>
            <person name="Han C."/>
            <person name="Tapia R."/>
            <person name="Gilna P."/>
            <person name="Schmutz J."/>
            <person name="Larimer F."/>
            <person name="Land M."/>
            <person name="Hauser L."/>
            <person name="Kyrpides N."/>
            <person name="Kim E."/>
            <person name="Richardson P."/>
        </authorList>
    </citation>
    <scope>NUCLEOTIDE SEQUENCE [LARGE SCALE GENOMIC DNA]</scope>
    <source>
        <strain evidence="6">IMS101</strain>
    </source>
</reference>
<accession>Q116D2</accession>
<evidence type="ECO:0000256" key="4">
    <source>
        <dbReference type="RuleBase" id="RU003476"/>
    </source>
</evidence>
<dbReference type="InterPro" id="IPR020476">
    <property type="entry name" value="Nudix_hydrolase"/>
</dbReference>
<organism evidence="6">
    <name type="scientific">Trichodesmium erythraeum (strain IMS101)</name>
    <dbReference type="NCBI Taxonomy" id="203124"/>
    <lineage>
        <taxon>Bacteria</taxon>
        <taxon>Bacillati</taxon>
        <taxon>Cyanobacteriota</taxon>
        <taxon>Cyanophyceae</taxon>
        <taxon>Oscillatoriophycideae</taxon>
        <taxon>Oscillatoriales</taxon>
        <taxon>Microcoleaceae</taxon>
        <taxon>Trichodesmium</taxon>
    </lineage>
</organism>
<dbReference type="SUPFAM" id="SSF55811">
    <property type="entry name" value="Nudix"/>
    <property type="match status" value="1"/>
</dbReference>
<dbReference type="Gene3D" id="3.90.79.10">
    <property type="entry name" value="Nucleoside Triphosphate Pyrophosphohydrolase"/>
    <property type="match status" value="1"/>
</dbReference>
<dbReference type="PRINTS" id="PR00502">
    <property type="entry name" value="NUDIXFAMILY"/>
</dbReference>
<evidence type="ECO:0000313" key="6">
    <source>
        <dbReference type="EMBL" id="ABG50642.1"/>
    </source>
</evidence>